<dbReference type="InterPro" id="IPR001135">
    <property type="entry name" value="NADH_Q_OxRdtase_suD"/>
</dbReference>
<keyword evidence="4 7" id="KW-0520">NAD</keyword>
<protein>
    <recommendedName>
        <fullName evidence="5">Complex I-49kD</fullName>
    </recommendedName>
    <alternativeName>
        <fullName evidence="6">NADH-ubiquinone oxidoreductase 49 kDa subunit</fullName>
    </alternativeName>
</protein>
<evidence type="ECO:0000256" key="1">
    <source>
        <dbReference type="ARBA" id="ARBA00005769"/>
    </source>
</evidence>
<evidence type="ECO:0000256" key="7">
    <source>
        <dbReference type="RuleBase" id="RU003685"/>
    </source>
</evidence>
<dbReference type="GO" id="GO:0051287">
    <property type="term" value="F:NAD binding"/>
    <property type="evidence" value="ECO:0007669"/>
    <property type="project" value="InterPro"/>
</dbReference>
<evidence type="ECO:0000313" key="12">
    <source>
        <dbReference type="Proteomes" id="UP001331761"/>
    </source>
</evidence>
<feature type="region of interest" description="Disordered" evidence="8">
    <location>
        <begin position="837"/>
        <end position="885"/>
    </location>
</feature>
<feature type="compositionally biased region" description="Gly residues" evidence="8">
    <location>
        <begin position="2317"/>
        <end position="2328"/>
    </location>
</feature>
<evidence type="ECO:0000256" key="3">
    <source>
        <dbReference type="ARBA" id="ARBA00022967"/>
    </source>
</evidence>
<dbReference type="GO" id="GO:0048038">
    <property type="term" value="F:quinone binding"/>
    <property type="evidence" value="ECO:0007669"/>
    <property type="project" value="InterPro"/>
</dbReference>
<feature type="compositionally biased region" description="Basic and acidic residues" evidence="8">
    <location>
        <begin position="1284"/>
        <end position="1294"/>
    </location>
</feature>
<keyword evidence="2 7" id="KW-0813">Transport</keyword>
<feature type="region of interest" description="Disordered" evidence="8">
    <location>
        <begin position="2288"/>
        <end position="2328"/>
    </location>
</feature>
<dbReference type="NCBIfam" id="NF004739">
    <property type="entry name" value="PRK06075.1"/>
    <property type="match status" value="1"/>
</dbReference>
<evidence type="ECO:0000256" key="2">
    <source>
        <dbReference type="ARBA" id="ARBA00022448"/>
    </source>
</evidence>
<dbReference type="SUPFAM" id="SSF56762">
    <property type="entry name" value="HydB/Nqo4-like"/>
    <property type="match status" value="1"/>
</dbReference>
<dbReference type="PANTHER" id="PTHR11993:SF10">
    <property type="entry name" value="NADH DEHYDROGENASE [UBIQUINONE] IRON-SULFUR PROTEIN 2, MITOCHONDRIAL"/>
    <property type="match status" value="1"/>
</dbReference>
<dbReference type="PANTHER" id="PTHR11993">
    <property type="entry name" value="NADH-UBIQUINONE OXIDOREDUCTASE 49 KDA SUBUNIT"/>
    <property type="match status" value="1"/>
</dbReference>
<feature type="domain" description="NADH-quinone oxidoreductase subunit D" evidence="9">
    <location>
        <begin position="1816"/>
        <end position="2082"/>
    </location>
</feature>
<feature type="compositionally biased region" description="Acidic residues" evidence="8">
    <location>
        <begin position="365"/>
        <end position="380"/>
    </location>
</feature>
<feature type="compositionally biased region" description="Low complexity" evidence="8">
    <location>
        <begin position="837"/>
        <end position="866"/>
    </location>
</feature>
<dbReference type="PROSITE" id="PS00535">
    <property type="entry name" value="COMPLEX1_49K"/>
    <property type="match status" value="1"/>
</dbReference>
<dbReference type="SUPFAM" id="SSF48371">
    <property type="entry name" value="ARM repeat"/>
    <property type="match status" value="1"/>
</dbReference>
<evidence type="ECO:0000259" key="9">
    <source>
        <dbReference type="Pfam" id="PF00346"/>
    </source>
</evidence>
<dbReference type="EMBL" id="WIXE01002844">
    <property type="protein sequence ID" value="KAK5984462.1"/>
    <property type="molecule type" value="Genomic_DNA"/>
</dbReference>
<feature type="compositionally biased region" description="Low complexity" evidence="8">
    <location>
        <begin position="1485"/>
        <end position="1510"/>
    </location>
</feature>
<feature type="region of interest" description="Disordered" evidence="8">
    <location>
        <begin position="2220"/>
        <end position="2261"/>
    </location>
</feature>
<evidence type="ECO:0000256" key="5">
    <source>
        <dbReference type="ARBA" id="ARBA00030505"/>
    </source>
</evidence>
<sequence>MLPIDLYALNEIFSSYELVERGVLAACAYLHLASIKGSKAYRIFNPYLYQKCLQVFRSLYRCLMYDCREVGSHNKTKGNAKSKKKQQLEAMDVDEAEAEEEGDIAATFDKDDVKHLFEEASESLFVLLGKVCLASYLEIPAMTTMLIRDMARIDCSQDTKVDIVANLRDFKKLRKLSDRSFALMHKLIDGRHTRCGYLVISRIVYPRLAFWTFECNVIPSSQAIPTLFTIWRDLMVKFIKIRIELGNPGELRYIFMVLENLYQRCTDRLEYRTRLAQSTLNVLQLLPKPYHYEFVQRIEVFSKHQRVGARNFAIEIVPLILKGLDLSGPDPGPVVYPSDNDVTQREEGDDGTSAEPMSVDKDTASGDDDDDDSDSNDGSESEAAPDGTRGSDKNAKNGAPAAETEEPARVPALAALYRCVIRSCLDKAATVRLRAMFHLTNLFEDDQHREQLTQHARKMFEETPKAFVGLLSDREEEPDVDPEEINETMFLDDSEIEIDNIVLHLILNGAGDDTAGVRKYAVIALQAFFPFITEESDAQNAVTCLKECCLDSSLMVRKQAAEALDYLLTSNHQFRDVLEEGWLAAVLPMINDREQSVQQMISKIVVKTVMDPLMSNTDATAWKMLHAIELENNNRRLLLRALMQQHQEGNIKSTIVDVLNRKLETCPAEMDVIWMLLADLSAIFKVRYVTRVLSRSYADLDPAAKIDLCADIKAKITSFRIDAMNISSAHLCLAKLMDAVGEKGTGKKDLARFGKRLLSLARSHIRDSLQKIDDEYDYPERLEARETLLIRVITTIGEVVQFSPGLMNACLRLLDALKTILASDIFNEGDLPVVNPAIPSIQPSPASSRVPSPSPSHSRSHSPCPSTMSTDDNQDDHPVSSQNGPVIPQHILIAATTNRRALLTPRVRAHAVLTIGKFCLMDEKIAKSTIPVFVNQLRLNPDHVIRNNIALVVCDLCIRYTSMVDRYSPIVAACLKDTSTLVRQQILESLTSLIKEQFIRWEGQIMYRFVSTILDENKCIEEYTKFCLRDVLLLQFPELFSNHFVECLMYFNNVPVSCERDAVQEVVGKSYYVSLHGPENEENRMRIYKFMLGTFDDTRKFTLMAHICTQIFCPVMNGKLKIEDPCVNALLKDSLTVMSLKEIKLNMDVGKGPDEEEEPPAIVVAAAKEMITQTFQKAMIEYVMPTLLDLRVYLNERRSSLRGPLYCVFRAICREHKEQIDAFLDGDQQLKAEVEYDIHRFELRQKAERALAKKRAEEAAMERRRSRRSMIVVNREPIEDDEEPTQREHTDPKRRSVAALAPDGPQPSETEQSEGIQAAADSVNEPAGGRGVDPSTVKQEPTEQENDVAMEEDPSQQSAVRSVEAVAEIVLRKDPNENLAVSMLCGDGANEIASVRGNIEVDAQASSSVPSDEVLPTVSSTSTEDVVMPSAKESKSSDMEVDTPPNSEEGPRVVESAQECVQTEKENQPSNEGTGVSLRSSVRLATTPSSTTAGTRTTRRATSSASDESTVTSRAMSTPNKPITDLTFADLNLSAIEGDNRRTSRKPGMNTCDGVEKFRRAGYYRGYLVVISAVLDRWNKTMMGSAARRFVACTRLYGSQCLYRLLISFGAMLGSKVAGLCCRVAGASQALLLQRGSHTIWYPDAKFERQFKQTYLGKMWQCDHYEEYDKAIGLDKLEKLAYSSPVLSDSYDGKMREKELENMILNFGPQHPAAHGVLRLVLKLEGEVIIKAMPHIGLLHRATEKLIEHKTYTQALPYFDRLDYVSMMCNEQGFSLAVEKLLGIDIPPRAKYIRTLMAELTRIQNHIMGITTHALDIGAMTPFFWMFEEREKMFEFAERASGARMHVNYIRPGGVAWDFPIGLMDDIYDWAVKFPERIDELEDMLTENRIWKARTIDIGLVSAADALNWGFTGVMVRGSGIKQDVRKTQPYEVYDQLEFDVPIGTKGDCYDRYLCRVEEMRQSLSLILQCLNKMPAGEVKVDDHKIVPPKRAEMKDSMESLIHHFKFFTEGYQVPPGATYVPVEAPKGEFGVYLVADGTSKPYRCYVRAPGFAHLAALHDICYMALIADVVAVIGTLDIVFGIHICIVTARVGNAFSMSDLLSDNETKENEVVFVSGGGDMANVKEESSGSVMANVKEEICENVMANVKEEVQVMANVKEEVTEKVIPEENAGDNKLDEEMSVKTALSYEDEEKNNAEAPAMEVNELEHGANIGGNDRVVEDGSDAGGQQVGKDAGSKRKRTYKKMREDAEADTNEPQLRRSLRFLGKEGVEASPGANYKRACVTPKEVARGRQTTRKVYPRGPVKILPKGAEEGEPQGGKGNAGRHN</sequence>
<feature type="region of interest" description="Disordered" evidence="8">
    <location>
        <begin position="1404"/>
        <end position="1521"/>
    </location>
</feature>
<keyword evidence="3 7" id="KW-1278">Translocase</keyword>
<dbReference type="Pfam" id="PF00346">
    <property type="entry name" value="Complex1_49kDa"/>
    <property type="match status" value="1"/>
</dbReference>
<dbReference type="Gene3D" id="1.25.10.10">
    <property type="entry name" value="Leucine-rich Repeat Variant"/>
    <property type="match status" value="2"/>
</dbReference>
<name>A0AAN8FZV1_TRICO</name>
<evidence type="ECO:0000259" key="10">
    <source>
        <dbReference type="Pfam" id="PF12717"/>
    </source>
</evidence>
<feature type="compositionally biased region" description="Polar residues" evidence="8">
    <location>
        <begin position="1511"/>
        <end position="1521"/>
    </location>
</feature>
<dbReference type="FunFam" id="1.10.645.10:FF:000005">
    <property type="entry name" value="NADH-quinone oxidoreductase subunit D"/>
    <property type="match status" value="1"/>
</dbReference>
<feature type="compositionally biased region" description="Polar residues" evidence="8">
    <location>
        <begin position="1468"/>
        <end position="1484"/>
    </location>
</feature>
<evidence type="ECO:0000313" key="11">
    <source>
        <dbReference type="EMBL" id="KAK5984462.1"/>
    </source>
</evidence>
<feature type="region of interest" description="Disordered" evidence="8">
    <location>
        <begin position="1259"/>
        <end position="1361"/>
    </location>
</feature>
<comment type="caution">
    <text evidence="11">The sequence shown here is derived from an EMBL/GenBank/DDBJ whole genome shotgun (WGS) entry which is preliminary data.</text>
</comment>
<dbReference type="HAMAP" id="MF_01358">
    <property type="entry name" value="NDH1_NuoD"/>
    <property type="match status" value="1"/>
</dbReference>
<dbReference type="Proteomes" id="UP001331761">
    <property type="component" value="Unassembled WGS sequence"/>
</dbReference>
<feature type="region of interest" description="Disordered" evidence="8">
    <location>
        <begin position="331"/>
        <end position="406"/>
    </location>
</feature>
<dbReference type="InterPro" id="IPR011989">
    <property type="entry name" value="ARM-like"/>
</dbReference>
<comment type="similarity">
    <text evidence="1 7">Belongs to the complex I 49 kDa subunit family.</text>
</comment>
<organism evidence="11 12">
    <name type="scientific">Trichostrongylus colubriformis</name>
    <name type="common">Black scour worm</name>
    <dbReference type="NCBI Taxonomy" id="6319"/>
    <lineage>
        <taxon>Eukaryota</taxon>
        <taxon>Metazoa</taxon>
        <taxon>Ecdysozoa</taxon>
        <taxon>Nematoda</taxon>
        <taxon>Chromadorea</taxon>
        <taxon>Rhabditida</taxon>
        <taxon>Rhabditina</taxon>
        <taxon>Rhabditomorpha</taxon>
        <taxon>Strongyloidea</taxon>
        <taxon>Trichostrongylidae</taxon>
        <taxon>Trichostrongylus</taxon>
    </lineage>
</organism>
<reference evidence="11 12" key="1">
    <citation type="submission" date="2019-10" db="EMBL/GenBank/DDBJ databases">
        <title>Assembly and Annotation for the nematode Trichostrongylus colubriformis.</title>
        <authorList>
            <person name="Martin J."/>
        </authorList>
    </citation>
    <scope>NUCLEOTIDE SEQUENCE [LARGE SCALE GENOMIC DNA]</scope>
    <source>
        <strain evidence="11">G859</strain>
        <tissue evidence="11">Whole worm</tissue>
    </source>
</reference>
<dbReference type="InterPro" id="IPR029014">
    <property type="entry name" value="NiFe-Hase_large"/>
</dbReference>
<dbReference type="InterPro" id="IPR032682">
    <property type="entry name" value="Cnd1_C"/>
</dbReference>
<dbReference type="GO" id="GO:0005739">
    <property type="term" value="C:mitochondrion"/>
    <property type="evidence" value="ECO:0007669"/>
    <property type="project" value="GOC"/>
</dbReference>
<evidence type="ECO:0000256" key="6">
    <source>
        <dbReference type="ARBA" id="ARBA00031562"/>
    </source>
</evidence>
<feature type="domain" description="Condensin complex subunit 1 C-terminal" evidence="10">
    <location>
        <begin position="944"/>
        <end position="1110"/>
    </location>
</feature>
<dbReference type="NCBIfam" id="TIGR01962">
    <property type="entry name" value="NuoD"/>
    <property type="match status" value="1"/>
</dbReference>
<dbReference type="GO" id="GO:0016651">
    <property type="term" value="F:oxidoreductase activity, acting on NAD(P)H"/>
    <property type="evidence" value="ECO:0007669"/>
    <property type="project" value="InterPro"/>
</dbReference>
<dbReference type="GO" id="GO:0006120">
    <property type="term" value="P:mitochondrial electron transport, NADH to ubiquinone"/>
    <property type="evidence" value="ECO:0007669"/>
    <property type="project" value="TreeGrafter"/>
</dbReference>
<proteinExistence type="inferred from homology"/>
<dbReference type="InterPro" id="IPR016024">
    <property type="entry name" value="ARM-type_fold"/>
</dbReference>
<dbReference type="Gene3D" id="1.10.645.10">
    <property type="entry name" value="Cytochrome-c3 Hydrogenase, chain B"/>
    <property type="match status" value="1"/>
</dbReference>
<evidence type="ECO:0000256" key="8">
    <source>
        <dbReference type="SAM" id="MobiDB-lite"/>
    </source>
</evidence>
<dbReference type="Pfam" id="PF12717">
    <property type="entry name" value="Cnd1"/>
    <property type="match status" value="1"/>
</dbReference>
<evidence type="ECO:0000256" key="4">
    <source>
        <dbReference type="ARBA" id="ARBA00023027"/>
    </source>
</evidence>
<feature type="compositionally biased region" description="Acidic residues" evidence="8">
    <location>
        <begin position="1342"/>
        <end position="1354"/>
    </location>
</feature>
<keyword evidence="12" id="KW-1185">Reference proteome</keyword>
<gene>
    <name evidence="11" type="ORF">GCK32_003125</name>
</gene>
<accession>A0AAN8FZV1</accession>
<dbReference type="InterPro" id="IPR014029">
    <property type="entry name" value="NADH_UbQ_OxRdtase_49kDa_CS"/>
</dbReference>
<dbReference type="InterPro" id="IPR022885">
    <property type="entry name" value="NDH1_su_D/H"/>
</dbReference>